<dbReference type="GO" id="GO:0005524">
    <property type="term" value="F:ATP binding"/>
    <property type="evidence" value="ECO:0007669"/>
    <property type="project" value="InterPro"/>
</dbReference>
<organism evidence="3 4">
    <name type="scientific">Coptis chinensis</name>
    <dbReference type="NCBI Taxonomy" id="261450"/>
    <lineage>
        <taxon>Eukaryota</taxon>
        <taxon>Viridiplantae</taxon>
        <taxon>Streptophyta</taxon>
        <taxon>Embryophyta</taxon>
        <taxon>Tracheophyta</taxon>
        <taxon>Spermatophyta</taxon>
        <taxon>Magnoliopsida</taxon>
        <taxon>Ranunculales</taxon>
        <taxon>Ranunculaceae</taxon>
        <taxon>Coptidoideae</taxon>
        <taxon>Coptis</taxon>
    </lineage>
</organism>
<dbReference type="SUPFAM" id="SSF110942">
    <property type="entry name" value="HSP90 C-terminal domain"/>
    <property type="match status" value="1"/>
</dbReference>
<accession>A0A835I0M5</accession>
<evidence type="ECO:0000313" key="3">
    <source>
        <dbReference type="EMBL" id="KAF9607847.1"/>
    </source>
</evidence>
<dbReference type="GO" id="GO:0016887">
    <property type="term" value="F:ATP hydrolysis activity"/>
    <property type="evidence" value="ECO:0007669"/>
    <property type="project" value="InterPro"/>
</dbReference>
<dbReference type="GO" id="GO:0051082">
    <property type="term" value="F:unfolded protein binding"/>
    <property type="evidence" value="ECO:0007669"/>
    <property type="project" value="InterPro"/>
</dbReference>
<comment type="caution">
    <text evidence="3">The sequence shown here is derived from an EMBL/GenBank/DDBJ whole genome shotgun (WGS) entry which is preliminary data.</text>
</comment>
<dbReference type="EMBL" id="JADFTS010000004">
    <property type="protein sequence ID" value="KAF9607847.1"/>
    <property type="molecule type" value="Genomic_DNA"/>
</dbReference>
<dbReference type="Gene3D" id="1.20.120.790">
    <property type="entry name" value="Heat shock protein 90, C-terminal domain"/>
    <property type="match status" value="1"/>
</dbReference>
<evidence type="ECO:0000256" key="2">
    <source>
        <dbReference type="ARBA" id="ARBA00023186"/>
    </source>
</evidence>
<evidence type="ECO:0000313" key="4">
    <source>
        <dbReference type="Proteomes" id="UP000631114"/>
    </source>
</evidence>
<proteinExistence type="inferred from homology"/>
<dbReference type="InterPro" id="IPR037196">
    <property type="entry name" value="HSP90_C"/>
</dbReference>
<dbReference type="OrthoDB" id="1744115at2759"/>
<protein>
    <submittedName>
        <fullName evidence="3">Uncharacterized protein</fullName>
    </submittedName>
</protein>
<evidence type="ECO:0000256" key="1">
    <source>
        <dbReference type="ARBA" id="ARBA00008239"/>
    </source>
</evidence>
<keyword evidence="2" id="KW-0143">Chaperone</keyword>
<dbReference type="AlphaFoldDB" id="A0A835I0M5"/>
<dbReference type="GO" id="GO:0140662">
    <property type="term" value="F:ATP-dependent protein folding chaperone"/>
    <property type="evidence" value="ECO:0007669"/>
    <property type="project" value="InterPro"/>
</dbReference>
<sequence length="82" mass="9248">MAGYMSSKKTMEINPENYIMEEPRKRVDADKNDKSLKDLVHSLFETALSLRGSVLMSPILSQPDSQGCLSWVRALTRTNGRC</sequence>
<name>A0A835I0M5_9MAGN</name>
<keyword evidence="4" id="KW-1185">Reference proteome</keyword>
<gene>
    <name evidence="3" type="ORF">IFM89_002832</name>
</gene>
<dbReference type="InterPro" id="IPR001404">
    <property type="entry name" value="Hsp90_fam"/>
</dbReference>
<comment type="similarity">
    <text evidence="1">Belongs to the heat shock protein 90 family.</text>
</comment>
<dbReference type="Proteomes" id="UP000631114">
    <property type="component" value="Unassembled WGS sequence"/>
</dbReference>
<reference evidence="3 4" key="1">
    <citation type="submission" date="2020-10" db="EMBL/GenBank/DDBJ databases">
        <title>The Coptis chinensis genome and diversification of protoberbering-type alkaloids.</title>
        <authorList>
            <person name="Wang B."/>
            <person name="Shu S."/>
            <person name="Song C."/>
            <person name="Liu Y."/>
        </authorList>
    </citation>
    <scope>NUCLEOTIDE SEQUENCE [LARGE SCALE GENOMIC DNA]</scope>
    <source>
        <strain evidence="3">HL-2020</strain>
        <tissue evidence="3">Leaf</tissue>
    </source>
</reference>
<dbReference type="Pfam" id="PF00183">
    <property type="entry name" value="HSP90"/>
    <property type="match status" value="1"/>
</dbReference>